<dbReference type="PANTHER" id="PTHR11236:SF50">
    <property type="entry name" value="AMINODEOXYCHORISMATE SYNTHASE COMPONENT 1"/>
    <property type="match status" value="1"/>
</dbReference>
<organism evidence="5">
    <name type="scientific">Eiseniibacteriota bacterium</name>
    <dbReference type="NCBI Taxonomy" id="2212470"/>
    <lineage>
        <taxon>Bacteria</taxon>
        <taxon>Candidatus Eiseniibacteriota</taxon>
    </lineage>
</organism>
<evidence type="ECO:0000256" key="2">
    <source>
        <dbReference type="ARBA" id="ARBA00022679"/>
    </source>
</evidence>
<dbReference type="GO" id="GO:0046820">
    <property type="term" value="F:4-amino-4-deoxychorismate synthase activity"/>
    <property type="evidence" value="ECO:0007669"/>
    <property type="project" value="UniProtKB-EC"/>
</dbReference>
<evidence type="ECO:0000313" key="5">
    <source>
        <dbReference type="EMBL" id="HGZ44325.1"/>
    </source>
</evidence>
<dbReference type="InterPro" id="IPR005802">
    <property type="entry name" value="ADC_synth_comp_1"/>
</dbReference>
<dbReference type="Pfam" id="PF04715">
    <property type="entry name" value="Anth_synt_I_N"/>
    <property type="match status" value="1"/>
</dbReference>
<name>A0A832MLZ1_UNCEI</name>
<dbReference type="SUPFAM" id="SSF56322">
    <property type="entry name" value="ADC synthase"/>
    <property type="match status" value="1"/>
</dbReference>
<dbReference type="PANTHER" id="PTHR11236">
    <property type="entry name" value="AMINOBENZOATE/ANTHRANILATE SYNTHASE"/>
    <property type="match status" value="1"/>
</dbReference>
<dbReference type="InterPro" id="IPR015890">
    <property type="entry name" value="Chorismate_C"/>
</dbReference>
<protein>
    <recommendedName>
        <fullName evidence="1">aminodeoxychorismate synthase</fullName>
        <ecNumber evidence="1">2.6.1.85</ecNumber>
    </recommendedName>
</protein>
<dbReference type="InterPro" id="IPR006805">
    <property type="entry name" value="Anth_synth_I_N"/>
</dbReference>
<feature type="domain" description="Chorismate-utilising enzyme C-terminal" evidence="3">
    <location>
        <begin position="192"/>
        <end position="449"/>
    </location>
</feature>
<evidence type="ECO:0000259" key="3">
    <source>
        <dbReference type="Pfam" id="PF00425"/>
    </source>
</evidence>
<feature type="domain" description="Anthranilate synthase component I N-terminal" evidence="4">
    <location>
        <begin position="20"/>
        <end position="136"/>
    </location>
</feature>
<dbReference type="GO" id="GO:0000162">
    <property type="term" value="P:L-tryptophan biosynthetic process"/>
    <property type="evidence" value="ECO:0007669"/>
    <property type="project" value="TreeGrafter"/>
</dbReference>
<dbReference type="EC" id="2.6.1.85" evidence="1"/>
<dbReference type="GO" id="GO:0009396">
    <property type="term" value="P:folic acid-containing compound biosynthetic process"/>
    <property type="evidence" value="ECO:0007669"/>
    <property type="project" value="InterPro"/>
</dbReference>
<comment type="caution">
    <text evidence="5">The sequence shown here is derived from an EMBL/GenBank/DDBJ whole genome shotgun (WGS) entry which is preliminary data.</text>
</comment>
<reference evidence="5" key="1">
    <citation type="journal article" date="2020" name="mSystems">
        <title>Genome- and Community-Level Interaction Insights into Carbon Utilization and Element Cycling Functions of Hydrothermarchaeota in Hydrothermal Sediment.</title>
        <authorList>
            <person name="Zhou Z."/>
            <person name="Liu Y."/>
            <person name="Xu W."/>
            <person name="Pan J."/>
            <person name="Luo Z.H."/>
            <person name="Li M."/>
        </authorList>
    </citation>
    <scope>NUCLEOTIDE SEQUENCE [LARGE SCALE GENOMIC DNA]</scope>
    <source>
        <strain evidence="5">SpSt-381</strain>
    </source>
</reference>
<dbReference type="InterPro" id="IPR019999">
    <property type="entry name" value="Anth_synth_I-like"/>
</dbReference>
<keyword evidence="2 5" id="KW-0808">Transferase</keyword>
<dbReference type="InterPro" id="IPR005801">
    <property type="entry name" value="ADC_synthase"/>
</dbReference>
<dbReference type="EMBL" id="DSQF01000026">
    <property type="protein sequence ID" value="HGZ44325.1"/>
    <property type="molecule type" value="Genomic_DNA"/>
</dbReference>
<evidence type="ECO:0000259" key="4">
    <source>
        <dbReference type="Pfam" id="PF04715"/>
    </source>
</evidence>
<proteinExistence type="predicted"/>
<keyword evidence="5" id="KW-0032">Aminotransferase</keyword>
<sequence length="474" mass="51014">MAFAAPLPRLRAVPVRDLGAAMRALADLPHPFLLHSMLEDERARWSFFGADPFAVFRGGDHAAAIAAFRAHAARAAGDAPPGIIPFAGGAVGYWAYDYGRRLERLPARARDDLGLPDFWFACYDVVVAYDHATREAWAISSGLPVEGAARAAHAERRLDEIAWRLEALAPAVARWDDAPGAGGVARSTFGADAYRRAVEAVREHIRRGDIFQANLSQRWTLPLAAARPCDRALSLFEAIARHTPAPYAAFLCAGDHAVASASPERFLAVRGRRVETRPIKGTRPRGADAAEDRRLAAELLASAKDRAENVMIVDVLRNDLGRVCETGSVRTPELCALESFPQVHHLVSTVEGTLREGLDPFDLLHACFPGGSITGAPKIRAMEILDALEPVRRHVYTGAVGYVDWRGHADWNIAIRTALVTRDAVHVAAGGGVTADSDPDAEYEETLHKAEGLRAALSAAVGPVTLDAAPAGVR</sequence>
<accession>A0A832MLZ1</accession>
<dbReference type="NCBIfam" id="TIGR00553">
    <property type="entry name" value="pabB"/>
    <property type="match status" value="1"/>
</dbReference>
<dbReference type="AlphaFoldDB" id="A0A832MLZ1"/>
<dbReference type="PRINTS" id="PR00095">
    <property type="entry name" value="ANTSNTHASEI"/>
</dbReference>
<dbReference type="Pfam" id="PF00425">
    <property type="entry name" value="Chorismate_bind"/>
    <property type="match status" value="1"/>
</dbReference>
<gene>
    <name evidence="5" type="primary">pabB</name>
    <name evidence="5" type="ORF">ENR23_13080</name>
</gene>
<evidence type="ECO:0000256" key="1">
    <source>
        <dbReference type="ARBA" id="ARBA00013139"/>
    </source>
</evidence>
<dbReference type="Gene3D" id="3.60.120.10">
    <property type="entry name" value="Anthranilate synthase"/>
    <property type="match status" value="1"/>
</dbReference>